<feature type="compositionally biased region" description="Pro residues" evidence="1">
    <location>
        <begin position="21"/>
        <end position="37"/>
    </location>
</feature>
<organism evidence="2 3">
    <name type="scientific">Diploptera punctata</name>
    <name type="common">Pacific beetle cockroach</name>
    <dbReference type="NCBI Taxonomy" id="6984"/>
    <lineage>
        <taxon>Eukaryota</taxon>
        <taxon>Metazoa</taxon>
        <taxon>Ecdysozoa</taxon>
        <taxon>Arthropoda</taxon>
        <taxon>Hexapoda</taxon>
        <taxon>Insecta</taxon>
        <taxon>Pterygota</taxon>
        <taxon>Neoptera</taxon>
        <taxon>Polyneoptera</taxon>
        <taxon>Dictyoptera</taxon>
        <taxon>Blattodea</taxon>
        <taxon>Blaberoidea</taxon>
        <taxon>Blaberidae</taxon>
        <taxon>Diplopterinae</taxon>
        <taxon>Diploptera</taxon>
    </lineage>
</organism>
<feature type="compositionally biased region" description="Pro residues" evidence="1">
    <location>
        <begin position="1"/>
        <end position="12"/>
    </location>
</feature>
<accession>A0AAD8EFG8</accession>
<keyword evidence="3" id="KW-1185">Reference proteome</keyword>
<reference evidence="2" key="2">
    <citation type="submission" date="2023-05" db="EMBL/GenBank/DDBJ databases">
        <authorList>
            <person name="Fouks B."/>
        </authorList>
    </citation>
    <scope>NUCLEOTIDE SEQUENCE</scope>
    <source>
        <strain evidence="2">Stay&amp;Tobe</strain>
        <tissue evidence="2">Testes</tissue>
    </source>
</reference>
<proteinExistence type="predicted"/>
<feature type="non-terminal residue" evidence="2">
    <location>
        <position position="1"/>
    </location>
</feature>
<feature type="region of interest" description="Disordered" evidence="1">
    <location>
        <begin position="1"/>
        <end position="61"/>
    </location>
</feature>
<gene>
    <name evidence="2" type="ORF">L9F63_028117</name>
</gene>
<evidence type="ECO:0000256" key="1">
    <source>
        <dbReference type="SAM" id="MobiDB-lite"/>
    </source>
</evidence>
<name>A0AAD8EFG8_DIPPU</name>
<feature type="non-terminal residue" evidence="2">
    <location>
        <position position="249"/>
    </location>
</feature>
<dbReference type="EMBL" id="JASPKZ010005564">
    <property type="protein sequence ID" value="KAJ9588580.1"/>
    <property type="molecule type" value="Genomic_DNA"/>
</dbReference>
<dbReference type="Proteomes" id="UP001233999">
    <property type="component" value="Unassembled WGS sequence"/>
</dbReference>
<protein>
    <submittedName>
        <fullName evidence="2">Uncharacterized protein</fullName>
    </submittedName>
</protein>
<reference evidence="2" key="1">
    <citation type="journal article" date="2023" name="IScience">
        <title>Live-bearing cockroach genome reveals convergent evolutionary mechanisms linked to viviparity in insects and beyond.</title>
        <authorList>
            <person name="Fouks B."/>
            <person name="Harrison M.C."/>
            <person name="Mikhailova A.A."/>
            <person name="Marchal E."/>
            <person name="English S."/>
            <person name="Carruthers M."/>
            <person name="Jennings E.C."/>
            <person name="Chiamaka E.L."/>
            <person name="Frigard R.A."/>
            <person name="Pippel M."/>
            <person name="Attardo G.M."/>
            <person name="Benoit J.B."/>
            <person name="Bornberg-Bauer E."/>
            <person name="Tobe S.S."/>
        </authorList>
    </citation>
    <scope>NUCLEOTIDE SEQUENCE</scope>
    <source>
        <strain evidence="2">Stay&amp;Tobe</strain>
    </source>
</reference>
<dbReference type="AlphaFoldDB" id="A0AAD8EFG8"/>
<evidence type="ECO:0000313" key="2">
    <source>
        <dbReference type="EMBL" id="KAJ9588580.1"/>
    </source>
</evidence>
<evidence type="ECO:0000313" key="3">
    <source>
        <dbReference type="Proteomes" id="UP001233999"/>
    </source>
</evidence>
<sequence length="249" mass="26860">KRAGGRPPPQPPNRGGWGRMPPSPSPVPFRPTSPYGPSPMGHPASDHVGKATQSPMPMPPMSPMFGCPLPCQTASSYGRPRSPVHSLSSASVAVPFATWHAAPTGTASISSDTCAGRGRCQTQSLAKRRETISLTTTAYSPKIFVEIIIATPAVKVYVTFFSLTSRYLYVRLVAEYVGVPLEPPGPPGEFEDPTQAGLSTADIIASQSQDYVDEKLAEYQATIHQLQEFCEKMENPKDVVDQVWRFGST</sequence>
<comment type="caution">
    <text evidence="2">The sequence shown here is derived from an EMBL/GenBank/DDBJ whole genome shotgun (WGS) entry which is preliminary data.</text>
</comment>